<protein>
    <submittedName>
        <fullName evidence="2">Uncharacterized protein</fullName>
    </submittedName>
</protein>
<dbReference type="AlphaFoldDB" id="A0A9D1CRS1"/>
<proteinExistence type="predicted"/>
<comment type="caution">
    <text evidence="2">The sequence shown here is derived from an EMBL/GenBank/DDBJ whole genome shotgun (WGS) entry which is preliminary data.</text>
</comment>
<evidence type="ECO:0000256" key="1">
    <source>
        <dbReference type="SAM" id="SignalP"/>
    </source>
</evidence>
<reference evidence="2" key="2">
    <citation type="journal article" date="2021" name="PeerJ">
        <title>Extensive microbial diversity within the chicken gut microbiome revealed by metagenomics and culture.</title>
        <authorList>
            <person name="Gilroy R."/>
            <person name="Ravi A."/>
            <person name="Getino M."/>
            <person name="Pursley I."/>
            <person name="Horton D.L."/>
            <person name="Alikhan N.F."/>
            <person name="Baker D."/>
            <person name="Gharbi K."/>
            <person name="Hall N."/>
            <person name="Watson M."/>
            <person name="Adriaenssens E.M."/>
            <person name="Foster-Nyarko E."/>
            <person name="Jarju S."/>
            <person name="Secka A."/>
            <person name="Antonio M."/>
            <person name="Oren A."/>
            <person name="Chaudhuri R.R."/>
            <person name="La Ragione R."/>
            <person name="Hildebrand F."/>
            <person name="Pallen M.J."/>
        </authorList>
    </citation>
    <scope>NUCLEOTIDE SEQUENCE</scope>
    <source>
        <strain evidence="2">ChiSxjej2B14-6234</strain>
    </source>
</reference>
<sequence length="208" mass="22705">MKRRQRYRRLALTVLVLALLARGSPAHAQDAQIDTFFIQDWLDACQQSGYRAQSSDEKLVAMALEGSFLGLDMTDAMNLQVLAAVHPLLLAVPSGTISHVAAQAGVEEGIAFHAYHVSLSQTFRAEAALMPASDERVADMRALLAPFLTPENTEADLLRGLLAPGMTSQVAQALSLPEEFTAFIMLDETWWDGYWQDDAGYYASSQGG</sequence>
<accession>A0A9D1CRS1</accession>
<dbReference type="Proteomes" id="UP000886887">
    <property type="component" value="Unassembled WGS sequence"/>
</dbReference>
<organism evidence="2 3">
    <name type="scientific">Candidatus Onthenecus intestinigallinarum</name>
    <dbReference type="NCBI Taxonomy" id="2840875"/>
    <lineage>
        <taxon>Bacteria</taxon>
        <taxon>Bacillati</taxon>
        <taxon>Bacillota</taxon>
        <taxon>Clostridia</taxon>
        <taxon>Eubacteriales</taxon>
        <taxon>Candidatus Onthenecus</taxon>
    </lineage>
</organism>
<keyword evidence="1" id="KW-0732">Signal</keyword>
<name>A0A9D1CRS1_9FIRM</name>
<feature type="chain" id="PRO_5038580058" evidence="1">
    <location>
        <begin position="29"/>
        <end position="208"/>
    </location>
</feature>
<feature type="signal peptide" evidence="1">
    <location>
        <begin position="1"/>
        <end position="28"/>
    </location>
</feature>
<gene>
    <name evidence="2" type="ORF">IAB73_06285</name>
</gene>
<dbReference type="EMBL" id="DVFJ01000019">
    <property type="protein sequence ID" value="HIQ71794.1"/>
    <property type="molecule type" value="Genomic_DNA"/>
</dbReference>
<evidence type="ECO:0000313" key="2">
    <source>
        <dbReference type="EMBL" id="HIQ71794.1"/>
    </source>
</evidence>
<reference evidence="2" key="1">
    <citation type="submission" date="2020-10" db="EMBL/GenBank/DDBJ databases">
        <authorList>
            <person name="Gilroy R."/>
        </authorList>
    </citation>
    <scope>NUCLEOTIDE SEQUENCE</scope>
    <source>
        <strain evidence="2">ChiSxjej2B14-6234</strain>
    </source>
</reference>
<evidence type="ECO:0000313" key="3">
    <source>
        <dbReference type="Proteomes" id="UP000886887"/>
    </source>
</evidence>